<dbReference type="EMBL" id="JARKIB010000286">
    <property type="protein sequence ID" value="KAJ7716777.1"/>
    <property type="molecule type" value="Genomic_DNA"/>
</dbReference>
<comment type="caution">
    <text evidence="1">The sequence shown here is derived from an EMBL/GenBank/DDBJ whole genome shotgun (WGS) entry which is preliminary data.</text>
</comment>
<evidence type="ECO:0000313" key="2">
    <source>
        <dbReference type="Proteomes" id="UP001215598"/>
    </source>
</evidence>
<proteinExistence type="predicted"/>
<protein>
    <submittedName>
        <fullName evidence="1">Uncharacterized protein</fullName>
    </submittedName>
</protein>
<gene>
    <name evidence="1" type="ORF">B0H16DRAFT_1476528</name>
</gene>
<dbReference type="AlphaFoldDB" id="A0AAD7HB67"/>
<accession>A0AAD7HB67</accession>
<evidence type="ECO:0000313" key="1">
    <source>
        <dbReference type="EMBL" id="KAJ7716777.1"/>
    </source>
</evidence>
<dbReference type="Proteomes" id="UP001215598">
    <property type="component" value="Unassembled WGS sequence"/>
</dbReference>
<keyword evidence="2" id="KW-1185">Reference proteome</keyword>
<sequence>MQKAKWLNFQGRTLIRTRATQLRISRGRGRPPKVRGQYPVSGVGNTWKSLFNGLTEDSKVYGPLKGQYLCCVCYQLHHSTVIAGHYKRLSRSEIAEPRKLRRGSERTRWGGSDLASGLKAQLFEQSVEGKAERNAEWTTKQLTRLRNRPKQTEYGGGQAWDKRVVESVWEKSGRTDNPFLLRGRMEIWGNEAGQLESRTVQAE</sequence>
<organism evidence="1 2">
    <name type="scientific">Mycena metata</name>
    <dbReference type="NCBI Taxonomy" id="1033252"/>
    <lineage>
        <taxon>Eukaryota</taxon>
        <taxon>Fungi</taxon>
        <taxon>Dikarya</taxon>
        <taxon>Basidiomycota</taxon>
        <taxon>Agaricomycotina</taxon>
        <taxon>Agaricomycetes</taxon>
        <taxon>Agaricomycetidae</taxon>
        <taxon>Agaricales</taxon>
        <taxon>Marasmiineae</taxon>
        <taxon>Mycenaceae</taxon>
        <taxon>Mycena</taxon>
    </lineage>
</organism>
<name>A0AAD7HB67_9AGAR</name>
<reference evidence="1" key="1">
    <citation type="submission" date="2023-03" db="EMBL/GenBank/DDBJ databases">
        <title>Massive genome expansion in bonnet fungi (Mycena s.s.) driven by repeated elements and novel gene families across ecological guilds.</title>
        <authorList>
            <consortium name="Lawrence Berkeley National Laboratory"/>
            <person name="Harder C.B."/>
            <person name="Miyauchi S."/>
            <person name="Viragh M."/>
            <person name="Kuo A."/>
            <person name="Thoen E."/>
            <person name="Andreopoulos B."/>
            <person name="Lu D."/>
            <person name="Skrede I."/>
            <person name="Drula E."/>
            <person name="Henrissat B."/>
            <person name="Morin E."/>
            <person name="Kohler A."/>
            <person name="Barry K."/>
            <person name="LaButti K."/>
            <person name="Morin E."/>
            <person name="Salamov A."/>
            <person name="Lipzen A."/>
            <person name="Mereny Z."/>
            <person name="Hegedus B."/>
            <person name="Baldrian P."/>
            <person name="Stursova M."/>
            <person name="Weitz H."/>
            <person name="Taylor A."/>
            <person name="Grigoriev I.V."/>
            <person name="Nagy L.G."/>
            <person name="Martin F."/>
            <person name="Kauserud H."/>
        </authorList>
    </citation>
    <scope>NUCLEOTIDE SEQUENCE</scope>
    <source>
        <strain evidence="1">CBHHK182m</strain>
    </source>
</reference>